<gene>
    <name evidence="2" type="ORF">NLI96_g9867</name>
</gene>
<evidence type="ECO:0000256" key="1">
    <source>
        <dbReference type="SAM" id="Phobius"/>
    </source>
</evidence>
<accession>A0AAD5YEW1</accession>
<dbReference type="AlphaFoldDB" id="A0AAD5YEW1"/>
<keyword evidence="1" id="KW-0812">Transmembrane</keyword>
<comment type="caution">
    <text evidence="2">The sequence shown here is derived from an EMBL/GenBank/DDBJ whole genome shotgun (WGS) entry which is preliminary data.</text>
</comment>
<proteinExistence type="predicted"/>
<protein>
    <submittedName>
        <fullName evidence="2">Uncharacterized protein</fullName>
    </submittedName>
</protein>
<sequence>MWHCKKDGFVMLRLLRDGGIFYLVVLGSIGFSTIGTLPGRSVVVSQPATNSGFILNVTSVAVARLMLSIQSLAAGLKVEPTWLLSHAELSRVRWRRGAHEAELIVEIDSAEAPDRMVELTSLGDLRTSTNQKGFHVSGDFSQLSTTV</sequence>
<keyword evidence="1" id="KW-0472">Membrane</keyword>
<keyword evidence="1" id="KW-1133">Transmembrane helix</keyword>
<reference evidence="2" key="1">
    <citation type="submission" date="2022-07" db="EMBL/GenBank/DDBJ databases">
        <title>Genome Sequence of Physisporinus lineatus.</title>
        <authorList>
            <person name="Buettner E."/>
        </authorList>
    </citation>
    <scope>NUCLEOTIDE SEQUENCE</scope>
    <source>
        <strain evidence="2">VT162</strain>
    </source>
</reference>
<name>A0AAD5YEW1_9APHY</name>
<dbReference type="EMBL" id="JANAWD010000523">
    <property type="protein sequence ID" value="KAJ3478286.1"/>
    <property type="molecule type" value="Genomic_DNA"/>
</dbReference>
<keyword evidence="3" id="KW-1185">Reference proteome</keyword>
<evidence type="ECO:0000313" key="2">
    <source>
        <dbReference type="EMBL" id="KAJ3478286.1"/>
    </source>
</evidence>
<feature type="transmembrane region" description="Helical" evidence="1">
    <location>
        <begin position="20"/>
        <end position="37"/>
    </location>
</feature>
<evidence type="ECO:0000313" key="3">
    <source>
        <dbReference type="Proteomes" id="UP001212997"/>
    </source>
</evidence>
<dbReference type="Proteomes" id="UP001212997">
    <property type="component" value="Unassembled WGS sequence"/>
</dbReference>
<organism evidence="2 3">
    <name type="scientific">Meripilus lineatus</name>
    <dbReference type="NCBI Taxonomy" id="2056292"/>
    <lineage>
        <taxon>Eukaryota</taxon>
        <taxon>Fungi</taxon>
        <taxon>Dikarya</taxon>
        <taxon>Basidiomycota</taxon>
        <taxon>Agaricomycotina</taxon>
        <taxon>Agaricomycetes</taxon>
        <taxon>Polyporales</taxon>
        <taxon>Meripilaceae</taxon>
        <taxon>Meripilus</taxon>
    </lineage>
</organism>